<dbReference type="PROSITE" id="PS52016">
    <property type="entry name" value="TONB_DEPENDENT_REC_3"/>
    <property type="match status" value="1"/>
</dbReference>
<proteinExistence type="inferred from homology"/>
<gene>
    <name evidence="10" type="ORF">CHU92_11495</name>
</gene>
<name>A0A255YZW2_9FLAO</name>
<evidence type="ECO:0000256" key="4">
    <source>
        <dbReference type="ARBA" id="ARBA00022692"/>
    </source>
</evidence>
<evidence type="ECO:0000313" key="11">
    <source>
        <dbReference type="Proteomes" id="UP000216605"/>
    </source>
</evidence>
<dbReference type="GO" id="GO:0009279">
    <property type="term" value="C:cell outer membrane"/>
    <property type="evidence" value="ECO:0007669"/>
    <property type="project" value="UniProtKB-SubCell"/>
</dbReference>
<dbReference type="InterPro" id="IPR037066">
    <property type="entry name" value="Plug_dom_sf"/>
</dbReference>
<evidence type="ECO:0000256" key="5">
    <source>
        <dbReference type="ARBA" id="ARBA00022729"/>
    </source>
</evidence>
<evidence type="ECO:0000256" key="1">
    <source>
        <dbReference type="ARBA" id="ARBA00004571"/>
    </source>
</evidence>
<dbReference type="Gene3D" id="2.60.40.1120">
    <property type="entry name" value="Carboxypeptidase-like, regulatory domain"/>
    <property type="match status" value="1"/>
</dbReference>
<dbReference type="Gene3D" id="2.170.130.10">
    <property type="entry name" value="TonB-dependent receptor, plug domain"/>
    <property type="match status" value="1"/>
</dbReference>
<evidence type="ECO:0000256" key="2">
    <source>
        <dbReference type="ARBA" id="ARBA00022448"/>
    </source>
</evidence>
<protein>
    <recommendedName>
        <fullName evidence="9">TonB-dependent receptor plug domain-containing protein</fullName>
    </recommendedName>
</protein>
<dbReference type="SUPFAM" id="SSF56935">
    <property type="entry name" value="Porins"/>
    <property type="match status" value="1"/>
</dbReference>
<dbReference type="InterPro" id="IPR008969">
    <property type="entry name" value="CarboxyPept-like_regulatory"/>
</dbReference>
<dbReference type="InterPro" id="IPR039426">
    <property type="entry name" value="TonB-dep_rcpt-like"/>
</dbReference>
<dbReference type="Proteomes" id="UP000216605">
    <property type="component" value="Unassembled WGS sequence"/>
</dbReference>
<dbReference type="OrthoDB" id="9803050at2"/>
<keyword evidence="5" id="KW-0732">Signal</keyword>
<dbReference type="SUPFAM" id="SSF49464">
    <property type="entry name" value="Carboxypeptidase regulatory domain-like"/>
    <property type="match status" value="1"/>
</dbReference>
<dbReference type="EMBL" id="NOXV01000291">
    <property type="protein sequence ID" value="OYQ34711.1"/>
    <property type="molecule type" value="Genomic_DNA"/>
</dbReference>
<evidence type="ECO:0000259" key="9">
    <source>
        <dbReference type="Pfam" id="PF07715"/>
    </source>
</evidence>
<comment type="similarity">
    <text evidence="8">Belongs to the TonB-dependent receptor family.</text>
</comment>
<reference evidence="10 11" key="1">
    <citation type="submission" date="2017-07" db="EMBL/GenBank/DDBJ databases">
        <title>Flavobacterium cyanobacteriorum sp. nov., isolated from cyanobacterial aggregates in a eutrophic lake.</title>
        <authorList>
            <person name="Cai H."/>
        </authorList>
    </citation>
    <scope>NUCLEOTIDE SEQUENCE [LARGE SCALE GENOMIC DNA]</scope>
    <source>
        <strain evidence="10 11">TH021</strain>
    </source>
</reference>
<comment type="caution">
    <text evidence="10">The sequence shown here is derived from an EMBL/GenBank/DDBJ whole genome shotgun (WGS) entry which is preliminary data.</text>
</comment>
<feature type="domain" description="TonB-dependent receptor plug" evidence="9">
    <location>
        <begin position="116"/>
        <end position="216"/>
    </location>
</feature>
<evidence type="ECO:0000256" key="8">
    <source>
        <dbReference type="PROSITE-ProRule" id="PRU01360"/>
    </source>
</evidence>
<evidence type="ECO:0000256" key="3">
    <source>
        <dbReference type="ARBA" id="ARBA00022452"/>
    </source>
</evidence>
<dbReference type="GO" id="GO:0015344">
    <property type="term" value="F:siderophore uptake transmembrane transporter activity"/>
    <property type="evidence" value="ECO:0007669"/>
    <property type="project" value="TreeGrafter"/>
</dbReference>
<keyword evidence="2 8" id="KW-0813">Transport</keyword>
<dbReference type="RefSeq" id="WP_094415698.1">
    <property type="nucleotide sequence ID" value="NZ_NOXV01000291.1"/>
</dbReference>
<organism evidence="10 11">
    <name type="scientific">Flavobacterium cyanobacteriorum</name>
    <dbReference type="NCBI Taxonomy" id="2022802"/>
    <lineage>
        <taxon>Bacteria</taxon>
        <taxon>Pseudomonadati</taxon>
        <taxon>Bacteroidota</taxon>
        <taxon>Flavobacteriia</taxon>
        <taxon>Flavobacteriales</taxon>
        <taxon>Flavobacteriaceae</taxon>
        <taxon>Flavobacterium</taxon>
    </lineage>
</organism>
<keyword evidence="4 8" id="KW-0812">Transmembrane</keyword>
<dbReference type="Gene3D" id="2.40.170.20">
    <property type="entry name" value="TonB-dependent receptor, beta-barrel domain"/>
    <property type="match status" value="1"/>
</dbReference>
<dbReference type="GO" id="GO:0044718">
    <property type="term" value="P:siderophore transmembrane transport"/>
    <property type="evidence" value="ECO:0007669"/>
    <property type="project" value="TreeGrafter"/>
</dbReference>
<comment type="subcellular location">
    <subcellularLocation>
        <location evidence="1 8">Cell outer membrane</location>
        <topology evidence="1 8">Multi-pass membrane protein</topology>
    </subcellularLocation>
</comment>
<sequence>MRKNVFMFFLLLSFFSYGQKKVTVSGYVEDKKTGEKLLGVSIYSSTKAGNTTNEYGYYSLSLEEGKHTLYVSFIGYKTIEQEIVIKSNTIIDFKLEENSLILEEVVVNKSKGENKVRNVEMSVNTLKASTIKKLPAILGEPDVIKSIQLLPGVSSTNEASSGFNVRGGNADQNLILLDDATIYNASHLFGFFSVFNSDAIKDVKLYKGGIPSSFGGRLSSVLDVRQKEGNKKKFNGEAGIGLILSRVLVEGPIKKDSLGNGRGSYMFAGRRSYVDAFTFLDDEFKDNVLFFYDLNLKANYDLDKKNKLFLSGYFGRDRFELPKFLGTSWGNIVGTLRWTNSINENLFFQSSFIFSNYDYSLDNLRSGSEFQWNSNITNFNFKPKLTWYASSKATIKGGIDFTSYKFNPGEISSLNGSSIIAQKFQNNSALENGLYIDAEFDLTEKLNIQTGFRFSNFMRMGNENIRLYATGSPLTYDPIYGVYEENEVIGEKNYGSGSIIKQFNALEPRFSLRYLLSDQNSFKASYNRMYQYIHLVTNTTSPTPLDVWTPSGPYIRPQFADQVAVGYFSKIKEDKFDFSVEAYYKKLSNVTDFKDGADLLFREDVETQIIQGEGRAYGIEFLLNKNKGNLTGWLSYTISRSENRINGINNGEFYANNADQLHRLNLVGLLKTNTRWDFGGVFTFSTGRPVTYPTGRYEQNGLVVADYSNRNANRLPVYHRLDISATLNPKKDSNRTGKWIFSIANLYNRQNAASIFFREVSEVNGVETATGNTEATRLSFFGIVPSVTYEFKF</sequence>
<keyword evidence="7 8" id="KW-0998">Cell outer membrane</keyword>
<accession>A0A255YZW2</accession>
<evidence type="ECO:0000313" key="10">
    <source>
        <dbReference type="EMBL" id="OYQ34711.1"/>
    </source>
</evidence>
<dbReference type="AlphaFoldDB" id="A0A255YZW2"/>
<keyword evidence="6 8" id="KW-0472">Membrane</keyword>
<evidence type="ECO:0000256" key="7">
    <source>
        <dbReference type="ARBA" id="ARBA00023237"/>
    </source>
</evidence>
<dbReference type="InterPro" id="IPR036942">
    <property type="entry name" value="Beta-barrel_TonB_sf"/>
</dbReference>
<dbReference type="PANTHER" id="PTHR30069">
    <property type="entry name" value="TONB-DEPENDENT OUTER MEMBRANE RECEPTOR"/>
    <property type="match status" value="1"/>
</dbReference>
<dbReference type="Pfam" id="PF13715">
    <property type="entry name" value="CarbopepD_reg_2"/>
    <property type="match status" value="1"/>
</dbReference>
<dbReference type="Pfam" id="PF07715">
    <property type="entry name" value="Plug"/>
    <property type="match status" value="1"/>
</dbReference>
<keyword evidence="11" id="KW-1185">Reference proteome</keyword>
<evidence type="ECO:0000256" key="6">
    <source>
        <dbReference type="ARBA" id="ARBA00023136"/>
    </source>
</evidence>
<dbReference type="InterPro" id="IPR012910">
    <property type="entry name" value="Plug_dom"/>
</dbReference>
<keyword evidence="3 8" id="KW-1134">Transmembrane beta strand</keyword>
<dbReference type="PANTHER" id="PTHR30069:SF29">
    <property type="entry name" value="HEMOGLOBIN AND HEMOGLOBIN-HAPTOGLOBIN-BINDING PROTEIN 1-RELATED"/>
    <property type="match status" value="1"/>
</dbReference>